<dbReference type="EMBL" id="SRJC01000001">
    <property type="protein sequence ID" value="TGB03608.1"/>
    <property type="molecule type" value="Genomic_DNA"/>
</dbReference>
<comment type="caution">
    <text evidence="7">The sequence shown here is derived from an EMBL/GenBank/DDBJ whole genome shotgun (WGS) entry which is preliminary data.</text>
</comment>
<dbReference type="AlphaFoldDB" id="A0A4Z0GZJ5"/>
<dbReference type="InterPro" id="IPR001182">
    <property type="entry name" value="FtsW/RodA"/>
</dbReference>
<protein>
    <submittedName>
        <fullName evidence="7">FtsW/RodA/SpoVE family cell cycle protein</fullName>
    </submittedName>
</protein>
<keyword evidence="2 6" id="KW-0812">Transmembrane</keyword>
<evidence type="ECO:0000313" key="7">
    <source>
        <dbReference type="EMBL" id="TGB03608.1"/>
    </source>
</evidence>
<dbReference type="Pfam" id="PF01098">
    <property type="entry name" value="FTSW_RODA_SPOVE"/>
    <property type="match status" value="1"/>
</dbReference>
<dbReference type="InterPro" id="IPR047928">
    <property type="entry name" value="Perm_prefix_1"/>
</dbReference>
<dbReference type="RefSeq" id="WP_135326336.1">
    <property type="nucleotide sequence ID" value="NZ_SRJC01000001.1"/>
</dbReference>
<gene>
    <name evidence="7" type="ORF">E4663_00960</name>
</gene>
<dbReference type="GO" id="GO:0008360">
    <property type="term" value="P:regulation of cell shape"/>
    <property type="evidence" value="ECO:0007669"/>
    <property type="project" value="UniProtKB-KW"/>
</dbReference>
<feature type="transmembrane region" description="Helical" evidence="6">
    <location>
        <begin position="170"/>
        <end position="188"/>
    </location>
</feature>
<name>A0A4Z0GZJ5_9BACI</name>
<evidence type="ECO:0000256" key="6">
    <source>
        <dbReference type="SAM" id="Phobius"/>
    </source>
</evidence>
<dbReference type="Proteomes" id="UP000297982">
    <property type="component" value="Unassembled WGS sequence"/>
</dbReference>
<feature type="transmembrane region" description="Helical" evidence="6">
    <location>
        <begin position="79"/>
        <end position="99"/>
    </location>
</feature>
<feature type="transmembrane region" description="Helical" evidence="6">
    <location>
        <begin position="391"/>
        <end position="410"/>
    </location>
</feature>
<comment type="subcellular location">
    <subcellularLocation>
        <location evidence="1">Membrane</location>
        <topology evidence="1">Multi-pass membrane protein</topology>
    </subcellularLocation>
</comment>
<evidence type="ECO:0000256" key="2">
    <source>
        <dbReference type="ARBA" id="ARBA00022692"/>
    </source>
</evidence>
<proteinExistence type="predicted"/>
<accession>A0A4Z0GZJ5</accession>
<evidence type="ECO:0000256" key="5">
    <source>
        <dbReference type="ARBA" id="ARBA00023136"/>
    </source>
</evidence>
<dbReference type="GO" id="GO:0015648">
    <property type="term" value="F:lipid-linked peptidoglycan transporter activity"/>
    <property type="evidence" value="ECO:0007669"/>
    <property type="project" value="TreeGrafter"/>
</dbReference>
<reference evidence="7 8" key="1">
    <citation type="journal article" date="2003" name="Int. J. Syst. Evol. Microbiol.">
        <title>Halobacillus salinus sp. nov., isolated from a salt lake on the coast of the East Sea in Korea.</title>
        <authorList>
            <person name="Yoon J.H."/>
            <person name="Kang K.H."/>
            <person name="Park Y.H."/>
        </authorList>
    </citation>
    <scope>NUCLEOTIDE SEQUENCE [LARGE SCALE GENOMIC DNA]</scope>
    <source>
        <strain evidence="7 8">HSL-3</strain>
    </source>
</reference>
<evidence type="ECO:0000256" key="4">
    <source>
        <dbReference type="ARBA" id="ARBA00022989"/>
    </source>
</evidence>
<keyword evidence="8" id="KW-1185">Reference proteome</keyword>
<evidence type="ECO:0000256" key="3">
    <source>
        <dbReference type="ARBA" id="ARBA00022960"/>
    </source>
</evidence>
<feature type="transmembrane region" description="Helical" evidence="6">
    <location>
        <begin position="355"/>
        <end position="379"/>
    </location>
</feature>
<evidence type="ECO:0000313" key="8">
    <source>
        <dbReference type="Proteomes" id="UP000297982"/>
    </source>
</evidence>
<dbReference type="GO" id="GO:0005886">
    <property type="term" value="C:plasma membrane"/>
    <property type="evidence" value="ECO:0007669"/>
    <property type="project" value="TreeGrafter"/>
</dbReference>
<dbReference type="GO" id="GO:0051301">
    <property type="term" value="P:cell division"/>
    <property type="evidence" value="ECO:0007669"/>
    <property type="project" value="InterPro"/>
</dbReference>
<dbReference type="PANTHER" id="PTHR30474:SF1">
    <property type="entry name" value="PEPTIDOGLYCAN GLYCOSYLTRANSFERASE MRDB"/>
    <property type="match status" value="1"/>
</dbReference>
<sequence>MRLDKKLYIEHVKRFIKNKDAKYAVSKELLYHIEQEKRRLMESASLSDEEAESEAVKRMGNPDEVGKHFNKLYRNKTDWWMIVLLIMSAGFSFLPVLLYNQEIGNLLESQVVYTLMGIGVAAALFFIDYRKLKTWGAIFYAIGILGLLAFLYGPVSYIIGQPVLKVGPGFIKMIYMTPLFILGFSSFLSRPGAKLWQGLCLLAVPLYLYLNLSDYISAGILLMAFLTMAWSLHLNRKALVWLSGGTVLVTAILLWFAPLKEYQLARLFAFFLPEDYPDSHGYVYLRMQEMLSEAKWIGKGGDLHGIPSGHADYVWVTLTYNYGWIVSLLTVLVLLSLMVRLFTVNLKTSDRFGKMLVMGGVAFYSVPLLYHLFMSFGLLPFMSFYLPFLSYGFHPMVLHAVVFGLALSVYRKKDILEVVSDNKTMKQED</sequence>
<keyword evidence="4 6" id="KW-1133">Transmembrane helix</keyword>
<feature type="transmembrane region" description="Helical" evidence="6">
    <location>
        <begin position="322"/>
        <end position="343"/>
    </location>
</feature>
<evidence type="ECO:0000256" key="1">
    <source>
        <dbReference type="ARBA" id="ARBA00004141"/>
    </source>
</evidence>
<dbReference type="PANTHER" id="PTHR30474">
    <property type="entry name" value="CELL CYCLE PROTEIN"/>
    <property type="match status" value="1"/>
</dbReference>
<organism evidence="7 8">
    <name type="scientific">Halobacillus salinus</name>
    <dbReference type="NCBI Taxonomy" id="192814"/>
    <lineage>
        <taxon>Bacteria</taxon>
        <taxon>Bacillati</taxon>
        <taxon>Bacillota</taxon>
        <taxon>Bacilli</taxon>
        <taxon>Bacillales</taxon>
        <taxon>Bacillaceae</taxon>
        <taxon>Halobacillus</taxon>
    </lineage>
</organism>
<feature type="transmembrane region" description="Helical" evidence="6">
    <location>
        <begin position="139"/>
        <end position="158"/>
    </location>
</feature>
<keyword evidence="5 6" id="KW-0472">Membrane</keyword>
<feature type="transmembrane region" description="Helical" evidence="6">
    <location>
        <begin position="239"/>
        <end position="257"/>
    </location>
</feature>
<keyword evidence="3" id="KW-0133">Cell shape</keyword>
<dbReference type="GO" id="GO:0032153">
    <property type="term" value="C:cell division site"/>
    <property type="evidence" value="ECO:0007669"/>
    <property type="project" value="TreeGrafter"/>
</dbReference>
<dbReference type="NCBIfam" id="NF038403">
    <property type="entry name" value="perm_prefix_1"/>
    <property type="match status" value="1"/>
</dbReference>
<feature type="transmembrane region" description="Helical" evidence="6">
    <location>
        <begin position="111"/>
        <end position="127"/>
    </location>
</feature>